<gene>
    <name evidence="5" type="ORF">LX15_006017</name>
</gene>
<evidence type="ECO:0000256" key="1">
    <source>
        <dbReference type="ARBA" id="ARBA00008361"/>
    </source>
</evidence>
<name>A0ABT1I3B4_STRSD</name>
<comment type="caution">
    <text evidence="5">The sequence shown here is derived from an EMBL/GenBank/DDBJ whole genome shotgun (WGS) entry which is preliminary data.</text>
</comment>
<dbReference type="Pfam" id="PF08241">
    <property type="entry name" value="Methyltransf_11"/>
    <property type="match status" value="1"/>
</dbReference>
<dbReference type="InterPro" id="IPR051052">
    <property type="entry name" value="Diverse_substrate_MTase"/>
</dbReference>
<accession>A0ABT1I3B4</accession>
<protein>
    <submittedName>
        <fullName evidence="5">Methylase involved in ubiquinone/menaquinone biosynthesis</fullName>
    </submittedName>
</protein>
<evidence type="ECO:0000256" key="3">
    <source>
        <dbReference type="ARBA" id="ARBA00022679"/>
    </source>
</evidence>
<sequence length="257" mass="27658">MDPLAELPEAELRARRASSFGKRAAEYAEHRPDYPRAAVEWCCAPVRGRRPSRVLDLGAGTGKLTAALVGAGREVVAVEPDPAMRAEFARRVPGVRALDGTAEDLPLPDASVDAVLVGQAFHWFDPRAAMREAARVLAPGGVLAALWIALDDRVGWVADLADVAETGVRHGRLRGRGLPLHERFGPPERAEFAHATRRTAESVAAMVGTHSVMLVRDPAERAALLERVLAFLRTRPDGGAGEFVLPLTTIAARATRH</sequence>
<dbReference type="RefSeq" id="WP_253674383.1">
    <property type="nucleotide sequence ID" value="NZ_JAMTCP010000062.1"/>
</dbReference>
<evidence type="ECO:0000313" key="5">
    <source>
        <dbReference type="EMBL" id="MCP2262281.1"/>
    </source>
</evidence>
<reference evidence="5 6" key="1">
    <citation type="submission" date="2022-06" db="EMBL/GenBank/DDBJ databases">
        <title>Genomic Encyclopedia of Archaeal and Bacterial Type Strains, Phase II (KMG-II): from individual species to whole genera.</title>
        <authorList>
            <person name="Goeker M."/>
        </authorList>
    </citation>
    <scope>NUCLEOTIDE SEQUENCE [LARGE SCALE GENOMIC DNA]</scope>
    <source>
        <strain evidence="5 6">DSM 40477</strain>
    </source>
</reference>
<dbReference type="PANTHER" id="PTHR44942:SF4">
    <property type="entry name" value="METHYLTRANSFERASE TYPE 11 DOMAIN-CONTAINING PROTEIN"/>
    <property type="match status" value="1"/>
</dbReference>
<evidence type="ECO:0000259" key="4">
    <source>
        <dbReference type="Pfam" id="PF08241"/>
    </source>
</evidence>
<dbReference type="Proteomes" id="UP001205311">
    <property type="component" value="Unassembled WGS sequence"/>
</dbReference>
<dbReference type="PANTHER" id="PTHR44942">
    <property type="entry name" value="METHYLTRANSF_11 DOMAIN-CONTAINING PROTEIN"/>
    <property type="match status" value="1"/>
</dbReference>
<evidence type="ECO:0000256" key="2">
    <source>
        <dbReference type="ARBA" id="ARBA00022603"/>
    </source>
</evidence>
<dbReference type="InterPro" id="IPR013216">
    <property type="entry name" value="Methyltransf_11"/>
</dbReference>
<keyword evidence="2 5" id="KW-0489">Methyltransferase</keyword>
<feature type="domain" description="Methyltransferase type 11" evidence="4">
    <location>
        <begin position="55"/>
        <end position="144"/>
    </location>
</feature>
<keyword evidence="6" id="KW-1185">Reference proteome</keyword>
<dbReference type="GO" id="GO:0008168">
    <property type="term" value="F:methyltransferase activity"/>
    <property type="evidence" value="ECO:0007669"/>
    <property type="project" value="UniProtKB-KW"/>
</dbReference>
<proteinExistence type="inferred from homology"/>
<dbReference type="PROSITE" id="PS01131">
    <property type="entry name" value="RRNA_A_DIMETH"/>
    <property type="match status" value="1"/>
</dbReference>
<dbReference type="InterPro" id="IPR029063">
    <property type="entry name" value="SAM-dependent_MTases_sf"/>
</dbReference>
<comment type="similarity">
    <text evidence="1">Belongs to the methyltransferase superfamily.</text>
</comment>
<dbReference type="EMBL" id="JAMTCP010000062">
    <property type="protein sequence ID" value="MCP2262281.1"/>
    <property type="molecule type" value="Genomic_DNA"/>
</dbReference>
<keyword evidence="3" id="KW-0808">Transferase</keyword>
<dbReference type="GO" id="GO:0032259">
    <property type="term" value="P:methylation"/>
    <property type="evidence" value="ECO:0007669"/>
    <property type="project" value="UniProtKB-KW"/>
</dbReference>
<organism evidence="5 6">
    <name type="scientific">Streptoalloteichus tenebrarius (strain ATCC 17920 / DSM 40477 / JCM 4838 / CBS 697.72 / NBRC 16177 / NCIMB 11028 / NRRL B-12390 / A12253. 1 / ISP 5477)</name>
    <name type="common">Streptomyces tenebrarius</name>
    <dbReference type="NCBI Taxonomy" id="1933"/>
    <lineage>
        <taxon>Bacteria</taxon>
        <taxon>Bacillati</taxon>
        <taxon>Actinomycetota</taxon>
        <taxon>Actinomycetes</taxon>
        <taxon>Pseudonocardiales</taxon>
        <taxon>Pseudonocardiaceae</taxon>
        <taxon>Streptoalloteichus</taxon>
    </lineage>
</organism>
<dbReference type="SUPFAM" id="SSF53335">
    <property type="entry name" value="S-adenosyl-L-methionine-dependent methyltransferases"/>
    <property type="match status" value="1"/>
</dbReference>
<dbReference type="Gene3D" id="3.40.50.150">
    <property type="entry name" value="Vaccinia Virus protein VP39"/>
    <property type="match status" value="1"/>
</dbReference>
<evidence type="ECO:0000313" key="6">
    <source>
        <dbReference type="Proteomes" id="UP001205311"/>
    </source>
</evidence>
<dbReference type="InterPro" id="IPR020596">
    <property type="entry name" value="rRNA_Ade_Mease_Trfase_CS"/>
</dbReference>
<dbReference type="CDD" id="cd02440">
    <property type="entry name" value="AdoMet_MTases"/>
    <property type="match status" value="1"/>
</dbReference>
<keyword evidence="5" id="KW-0830">Ubiquinone</keyword>